<dbReference type="EMBL" id="BDCR01000001">
    <property type="protein sequence ID" value="GAT62087.1"/>
    <property type="molecule type" value="Genomic_DNA"/>
</dbReference>
<dbReference type="NCBIfam" id="TIGR00369">
    <property type="entry name" value="unchar_dom_1"/>
    <property type="match status" value="1"/>
</dbReference>
<dbReference type="OrthoDB" id="9798208at2"/>
<comment type="similarity">
    <text evidence="1">Belongs to the thioesterase PaaI family.</text>
</comment>
<dbReference type="InterPro" id="IPR003736">
    <property type="entry name" value="PAAI_dom"/>
</dbReference>
<evidence type="ECO:0000313" key="5">
    <source>
        <dbReference type="Proteomes" id="UP000076586"/>
    </source>
</evidence>
<feature type="domain" description="Thioesterase" evidence="3">
    <location>
        <begin position="49"/>
        <end position="124"/>
    </location>
</feature>
<dbReference type="GO" id="GO:0005829">
    <property type="term" value="C:cytosol"/>
    <property type="evidence" value="ECO:0007669"/>
    <property type="project" value="TreeGrafter"/>
</dbReference>
<dbReference type="Pfam" id="PF03061">
    <property type="entry name" value="4HBT"/>
    <property type="match status" value="1"/>
</dbReference>
<dbReference type="InterPro" id="IPR029069">
    <property type="entry name" value="HotDog_dom_sf"/>
</dbReference>
<reference evidence="5" key="1">
    <citation type="submission" date="2016-04" db="EMBL/GenBank/DDBJ databases">
        <title>Draft genome sequence of Paludibacter jiangxiensis strain NM7.</title>
        <authorList>
            <person name="Qiu Y."/>
            <person name="Matsuura N."/>
            <person name="Ohashi A."/>
            <person name="Tourlousse M.D."/>
            <person name="Sekiguchi Y."/>
        </authorList>
    </citation>
    <scope>NUCLEOTIDE SEQUENCE [LARGE SCALE GENOMIC DNA]</scope>
    <source>
        <strain evidence="5">NM7</strain>
    </source>
</reference>
<gene>
    <name evidence="4" type="ORF">PJIAN_1677</name>
</gene>
<keyword evidence="5" id="KW-1185">Reference proteome</keyword>
<protein>
    <recommendedName>
        <fullName evidence="3">Thioesterase domain-containing protein</fullName>
    </recommendedName>
</protein>
<dbReference type="RefSeq" id="WP_068701991.1">
    <property type="nucleotide sequence ID" value="NZ_BDCR01000001.1"/>
</dbReference>
<reference evidence="5" key="2">
    <citation type="journal article" date="2017" name="Genome Announc.">
        <title>Draft genome sequence of Paludibacter jiangxiensis NM7(T), a propionate-producing fermentative bacterium.</title>
        <authorList>
            <person name="Qiu Y.-L."/>
            <person name="Tourlousse D.M."/>
            <person name="Matsuura N."/>
            <person name="Ohashi A."/>
            <person name="Sekiguchi Y."/>
        </authorList>
    </citation>
    <scope>NUCLEOTIDE SEQUENCE [LARGE SCALE GENOMIC DNA]</scope>
    <source>
        <strain evidence="5">NM7</strain>
    </source>
</reference>
<name>A0A161LDM1_9BACT</name>
<dbReference type="PANTHER" id="PTHR43240:SF5">
    <property type="entry name" value="1,4-DIHYDROXY-2-NAPHTHOYL-COA THIOESTERASE 1"/>
    <property type="match status" value="1"/>
</dbReference>
<dbReference type="STRING" id="681398.PJIAN_1677"/>
<evidence type="ECO:0000256" key="1">
    <source>
        <dbReference type="ARBA" id="ARBA00008324"/>
    </source>
</evidence>
<keyword evidence="2" id="KW-0378">Hydrolase</keyword>
<evidence type="ECO:0000313" key="4">
    <source>
        <dbReference type="EMBL" id="GAT62087.1"/>
    </source>
</evidence>
<sequence length="139" mass="15002">MNKNLTIDQCNELCKGTLMEHLGMKITVVEEGRVEATMPIDKRTVQPVGILHGGATIALAESVAGVGSYYLCTPEAHAVGMQLSVNHISSPRKGEVKAVAVILHQGKKSHIWQVEVFAADNKLVSVITVTNMIIKKKVS</sequence>
<evidence type="ECO:0000256" key="2">
    <source>
        <dbReference type="ARBA" id="ARBA00022801"/>
    </source>
</evidence>
<comment type="caution">
    <text evidence="4">The sequence shown here is derived from an EMBL/GenBank/DDBJ whole genome shotgun (WGS) entry which is preliminary data.</text>
</comment>
<dbReference type="InterPro" id="IPR006683">
    <property type="entry name" value="Thioestr_dom"/>
</dbReference>
<dbReference type="SUPFAM" id="SSF54637">
    <property type="entry name" value="Thioesterase/thiol ester dehydrase-isomerase"/>
    <property type="match status" value="1"/>
</dbReference>
<dbReference type="GO" id="GO:0061522">
    <property type="term" value="F:1,4-dihydroxy-2-naphthoyl-CoA thioesterase activity"/>
    <property type="evidence" value="ECO:0007669"/>
    <property type="project" value="TreeGrafter"/>
</dbReference>
<evidence type="ECO:0000259" key="3">
    <source>
        <dbReference type="Pfam" id="PF03061"/>
    </source>
</evidence>
<proteinExistence type="inferred from homology"/>
<dbReference type="Gene3D" id="3.10.129.10">
    <property type="entry name" value="Hotdog Thioesterase"/>
    <property type="match status" value="1"/>
</dbReference>
<accession>A0A161LDM1</accession>
<organism evidence="4 5">
    <name type="scientific">Paludibacter jiangxiensis</name>
    <dbReference type="NCBI Taxonomy" id="681398"/>
    <lineage>
        <taxon>Bacteria</taxon>
        <taxon>Pseudomonadati</taxon>
        <taxon>Bacteroidota</taxon>
        <taxon>Bacteroidia</taxon>
        <taxon>Bacteroidales</taxon>
        <taxon>Paludibacteraceae</taxon>
        <taxon>Paludibacter</taxon>
    </lineage>
</organism>
<dbReference type="AlphaFoldDB" id="A0A161LDM1"/>
<dbReference type="Proteomes" id="UP000076586">
    <property type="component" value="Unassembled WGS sequence"/>
</dbReference>
<dbReference type="PANTHER" id="PTHR43240">
    <property type="entry name" value="1,4-DIHYDROXY-2-NAPHTHOYL-COA THIOESTERASE 1"/>
    <property type="match status" value="1"/>
</dbReference>
<dbReference type="CDD" id="cd03443">
    <property type="entry name" value="PaaI_thioesterase"/>
    <property type="match status" value="1"/>
</dbReference>